<keyword evidence="7" id="KW-0675">Receptor</keyword>
<accession>E2AR40</accession>
<dbReference type="GO" id="GO:0004984">
    <property type="term" value="F:olfactory receptor activity"/>
    <property type="evidence" value="ECO:0007669"/>
    <property type="project" value="InterPro"/>
</dbReference>
<dbReference type="EMBL" id="GL441871">
    <property type="protein sequence ID" value="EFN64079.1"/>
    <property type="molecule type" value="Genomic_DNA"/>
</dbReference>
<name>E2AR40_CAMFO</name>
<dbReference type="GO" id="GO:0005549">
    <property type="term" value="F:odorant binding"/>
    <property type="evidence" value="ECO:0007669"/>
    <property type="project" value="InterPro"/>
</dbReference>
<evidence type="ECO:0000256" key="6">
    <source>
        <dbReference type="ARBA" id="ARBA00023136"/>
    </source>
</evidence>
<dbReference type="InParanoid" id="E2AR40"/>
<sequence>YNCSWYKIPVKSQRLLLNVMRRSLQPNILSAGRIYIFSLKSFMTVK</sequence>
<evidence type="ECO:0000256" key="2">
    <source>
        <dbReference type="ARBA" id="ARBA00022606"/>
    </source>
</evidence>
<keyword evidence="2" id="KW-0716">Sensory transduction</keyword>
<dbReference type="OrthoDB" id="6614360at2759"/>
<evidence type="ECO:0000313" key="10">
    <source>
        <dbReference type="Proteomes" id="UP000000311"/>
    </source>
</evidence>
<evidence type="ECO:0000313" key="9">
    <source>
        <dbReference type="EMBL" id="EFN64079.1"/>
    </source>
</evidence>
<proteinExistence type="predicted"/>
<evidence type="ECO:0000256" key="1">
    <source>
        <dbReference type="ARBA" id="ARBA00004141"/>
    </source>
</evidence>
<evidence type="ECO:0000256" key="7">
    <source>
        <dbReference type="ARBA" id="ARBA00023170"/>
    </source>
</evidence>
<evidence type="ECO:0000256" key="4">
    <source>
        <dbReference type="ARBA" id="ARBA00022725"/>
    </source>
</evidence>
<organism evidence="10">
    <name type="scientific">Camponotus floridanus</name>
    <name type="common">Florida carpenter ant</name>
    <dbReference type="NCBI Taxonomy" id="104421"/>
    <lineage>
        <taxon>Eukaryota</taxon>
        <taxon>Metazoa</taxon>
        <taxon>Ecdysozoa</taxon>
        <taxon>Arthropoda</taxon>
        <taxon>Hexapoda</taxon>
        <taxon>Insecta</taxon>
        <taxon>Pterygota</taxon>
        <taxon>Neoptera</taxon>
        <taxon>Endopterygota</taxon>
        <taxon>Hymenoptera</taxon>
        <taxon>Apocrita</taxon>
        <taxon>Aculeata</taxon>
        <taxon>Formicoidea</taxon>
        <taxon>Formicidae</taxon>
        <taxon>Formicinae</taxon>
        <taxon>Camponotus</taxon>
    </lineage>
</organism>
<comment type="subcellular location">
    <subcellularLocation>
        <location evidence="1">Membrane</location>
        <topology evidence="1">Multi-pass membrane protein</topology>
    </subcellularLocation>
</comment>
<dbReference type="AlphaFoldDB" id="E2AR40"/>
<evidence type="ECO:0000256" key="8">
    <source>
        <dbReference type="ARBA" id="ARBA00023224"/>
    </source>
</evidence>
<keyword evidence="4" id="KW-0552">Olfaction</keyword>
<dbReference type="Pfam" id="PF02949">
    <property type="entry name" value="7tm_6"/>
    <property type="match status" value="1"/>
</dbReference>
<keyword evidence="6" id="KW-0472">Membrane</keyword>
<dbReference type="GO" id="GO:0007165">
    <property type="term" value="P:signal transduction"/>
    <property type="evidence" value="ECO:0007669"/>
    <property type="project" value="UniProtKB-KW"/>
</dbReference>
<evidence type="ECO:0000256" key="3">
    <source>
        <dbReference type="ARBA" id="ARBA00022692"/>
    </source>
</evidence>
<dbReference type="GO" id="GO:0016020">
    <property type="term" value="C:membrane"/>
    <property type="evidence" value="ECO:0007669"/>
    <property type="project" value="UniProtKB-SubCell"/>
</dbReference>
<gene>
    <name evidence="9" type="ORF">EAG_02338</name>
</gene>
<feature type="non-terminal residue" evidence="9">
    <location>
        <position position="1"/>
    </location>
</feature>
<dbReference type="Proteomes" id="UP000000311">
    <property type="component" value="Unassembled WGS sequence"/>
</dbReference>
<keyword evidence="8" id="KW-0807">Transducer</keyword>
<dbReference type="InterPro" id="IPR004117">
    <property type="entry name" value="7tm6_olfct_rcpt"/>
</dbReference>
<keyword evidence="3" id="KW-0812">Transmembrane</keyword>
<evidence type="ECO:0000256" key="5">
    <source>
        <dbReference type="ARBA" id="ARBA00022989"/>
    </source>
</evidence>
<protein>
    <submittedName>
        <fullName evidence="9">Uncharacterized protein</fullName>
    </submittedName>
</protein>
<keyword evidence="5" id="KW-1133">Transmembrane helix</keyword>
<keyword evidence="10" id="KW-1185">Reference proteome</keyword>
<feature type="non-terminal residue" evidence="9">
    <location>
        <position position="46"/>
    </location>
</feature>
<reference evidence="9 10" key="1">
    <citation type="journal article" date="2010" name="Science">
        <title>Genomic comparison of the ants Camponotus floridanus and Harpegnathos saltator.</title>
        <authorList>
            <person name="Bonasio R."/>
            <person name="Zhang G."/>
            <person name="Ye C."/>
            <person name="Mutti N.S."/>
            <person name="Fang X."/>
            <person name="Qin N."/>
            <person name="Donahue G."/>
            <person name="Yang P."/>
            <person name="Li Q."/>
            <person name="Li C."/>
            <person name="Zhang P."/>
            <person name="Huang Z."/>
            <person name="Berger S.L."/>
            <person name="Reinberg D."/>
            <person name="Wang J."/>
            <person name="Liebig J."/>
        </authorList>
    </citation>
    <scope>NUCLEOTIDE SEQUENCE [LARGE SCALE GENOMIC DNA]</scope>
    <source>
        <strain evidence="10">C129</strain>
    </source>
</reference>